<organism evidence="3 4">
    <name type="scientific">Letharia lupina</name>
    <dbReference type="NCBI Taxonomy" id="560253"/>
    <lineage>
        <taxon>Eukaryota</taxon>
        <taxon>Fungi</taxon>
        <taxon>Dikarya</taxon>
        <taxon>Ascomycota</taxon>
        <taxon>Pezizomycotina</taxon>
        <taxon>Lecanoromycetes</taxon>
        <taxon>OSLEUM clade</taxon>
        <taxon>Lecanoromycetidae</taxon>
        <taxon>Lecanorales</taxon>
        <taxon>Lecanorineae</taxon>
        <taxon>Parmeliaceae</taxon>
        <taxon>Letharia</taxon>
    </lineage>
</organism>
<feature type="region of interest" description="Disordered" evidence="1">
    <location>
        <begin position="485"/>
        <end position="521"/>
    </location>
</feature>
<evidence type="ECO:0000259" key="2">
    <source>
        <dbReference type="Pfam" id="PF26082"/>
    </source>
</evidence>
<dbReference type="Proteomes" id="UP000593566">
    <property type="component" value="Unassembled WGS sequence"/>
</dbReference>
<dbReference type="RefSeq" id="XP_037149753.1">
    <property type="nucleotide sequence ID" value="XM_037294372.1"/>
</dbReference>
<feature type="domain" description="Oxidoreductase acuF-like C2H2 type zinc-finger" evidence="2">
    <location>
        <begin position="350"/>
        <end position="379"/>
    </location>
</feature>
<dbReference type="InterPro" id="IPR058925">
    <property type="entry name" value="zf-C2H2_AcuF"/>
</dbReference>
<dbReference type="AlphaFoldDB" id="A0A8H6CB65"/>
<dbReference type="Pfam" id="PF26082">
    <property type="entry name" value="zf-C2H2_AcuF"/>
    <property type="match status" value="1"/>
</dbReference>
<evidence type="ECO:0000313" key="3">
    <source>
        <dbReference type="EMBL" id="KAF6220318.1"/>
    </source>
</evidence>
<reference evidence="3 4" key="1">
    <citation type="journal article" date="2020" name="Genomics">
        <title>Complete, high-quality genomes from long-read metagenomic sequencing of two wolf lichen thalli reveals enigmatic genome architecture.</title>
        <authorList>
            <person name="McKenzie S.K."/>
            <person name="Walston R.F."/>
            <person name="Allen J.L."/>
        </authorList>
    </citation>
    <scope>NUCLEOTIDE SEQUENCE [LARGE SCALE GENOMIC DNA]</scope>
    <source>
        <strain evidence="3">WasteWater1</strain>
    </source>
</reference>
<gene>
    <name evidence="3" type="ORF">HO133_003450</name>
</gene>
<proteinExistence type="predicted"/>
<evidence type="ECO:0000313" key="4">
    <source>
        <dbReference type="Proteomes" id="UP000593566"/>
    </source>
</evidence>
<feature type="region of interest" description="Disordered" evidence="1">
    <location>
        <begin position="133"/>
        <end position="153"/>
    </location>
</feature>
<name>A0A8H6CB65_9LECA</name>
<dbReference type="GeneID" id="59331861"/>
<comment type="caution">
    <text evidence="3">The sequence shown here is derived from an EMBL/GenBank/DDBJ whole genome shotgun (WGS) entry which is preliminary data.</text>
</comment>
<protein>
    <recommendedName>
        <fullName evidence="2">Oxidoreductase acuF-like C2H2 type zinc-finger domain-containing protein</fullName>
    </recommendedName>
</protein>
<accession>A0A8H6CB65</accession>
<sequence length="861" mass="97109">MEVPLSAPEATETLAAVGHHIYAIFTALEADDRPLEHGDSFKTSLLIESQRFSLWARNLGLYEYGHSSLDYRFRDAPSVYDYTRQLLDKLEKSLLTIQDGLDYEKLELDKGAKQPSSLLRIGQRADYSGIVPETVPAPYENQNSDESSDEEESLLSYQNNSISAIVLENARLIIDTLYKLSFKIRNPATRLGFSKARTYRQVNEDTGVDLMNAFIAFDLKHVAEIFAHHLQVSPGECENDFLVQRLARANTHRRRQFGQWRNHITKLERSNHAPAQLNPAGPNLQLNPGLSKAKGLPSLPSTATRLEETKISLDDSASIKTTSTYVVLSKEDEEADIHIPPLPKNLRAKDEFECPYCRVLCAKRLCNQSAWERHVLRDLRPYVCTYKDCTEADQQYDNIKDWVNHEIKIHRGLERQMDDPSEQSSDAHSESQDPREFLPQTQHPNPLTPNDVWREECPICQETHPSFSHVALHLRKIAVFALPKSAGSDEDSTVGDQGSKVANIDDQDSMSSQSTFESLDKDHLHEDETYSWKEWDARTPGDPAPIEKTHQDVQRFEHALQQVNKFTKKELDVNTFVARLEPDNALLYQGDGNNIGPASVNRQPNSSAVALPIVTGEQLSFYVQIHPLQPNYQAQSARHGTHNFWVPPNVRTGYTRKPCILFRWLCGFMTPISAIDPVGRSLHQTYSAATIFTHNPDTPHLLAVPFDAERTHAYQNQGGWRPLSFQHIQIGNTQHTYSAVSTVGDHQHIATLGSPHWMPQLLPRVYDNQTKNPTIQAGLIGSIPLLIALAAFSAPPDVLGDVLPLCLRPGTWRPHPYQYPAGHIAERGMIVTIFFDPMNPRGSNTALLNRLENGDFGPFYN</sequence>
<keyword evidence="4" id="KW-1185">Reference proteome</keyword>
<dbReference type="PANTHER" id="PTHR35391">
    <property type="entry name" value="C2H2-TYPE DOMAIN-CONTAINING PROTEIN-RELATED"/>
    <property type="match status" value="1"/>
</dbReference>
<evidence type="ECO:0000256" key="1">
    <source>
        <dbReference type="SAM" id="MobiDB-lite"/>
    </source>
</evidence>
<dbReference type="PANTHER" id="PTHR35391:SF7">
    <property type="entry name" value="C2H2-TYPE DOMAIN-CONTAINING PROTEIN"/>
    <property type="match status" value="1"/>
</dbReference>
<feature type="compositionally biased region" description="Basic and acidic residues" evidence="1">
    <location>
        <begin position="425"/>
        <end position="436"/>
    </location>
</feature>
<feature type="region of interest" description="Disordered" evidence="1">
    <location>
        <begin position="415"/>
        <end position="450"/>
    </location>
</feature>
<dbReference type="EMBL" id="JACCJB010000017">
    <property type="protein sequence ID" value="KAF6220318.1"/>
    <property type="molecule type" value="Genomic_DNA"/>
</dbReference>